<feature type="coiled-coil region" evidence="6">
    <location>
        <begin position="45"/>
        <end position="72"/>
    </location>
</feature>
<dbReference type="STRING" id="3827.A0A1S2XGT8"/>
<organism evidence="9 10">
    <name type="scientific">Cicer arietinum</name>
    <name type="common">Chickpea</name>
    <name type="synonym">Garbanzo</name>
    <dbReference type="NCBI Taxonomy" id="3827"/>
    <lineage>
        <taxon>Eukaryota</taxon>
        <taxon>Viridiplantae</taxon>
        <taxon>Streptophyta</taxon>
        <taxon>Embryophyta</taxon>
        <taxon>Tracheophyta</taxon>
        <taxon>Spermatophyta</taxon>
        <taxon>Magnoliopsida</taxon>
        <taxon>eudicotyledons</taxon>
        <taxon>Gunneridae</taxon>
        <taxon>Pentapetalae</taxon>
        <taxon>rosids</taxon>
        <taxon>fabids</taxon>
        <taxon>Fabales</taxon>
        <taxon>Fabaceae</taxon>
        <taxon>Papilionoideae</taxon>
        <taxon>50 kb inversion clade</taxon>
        <taxon>NPAAA clade</taxon>
        <taxon>Hologalegina</taxon>
        <taxon>IRL clade</taxon>
        <taxon>Cicereae</taxon>
        <taxon>Cicer</taxon>
    </lineage>
</organism>
<dbReference type="Gene3D" id="2.20.25.80">
    <property type="entry name" value="WRKY domain"/>
    <property type="match status" value="1"/>
</dbReference>
<dbReference type="InterPro" id="IPR036576">
    <property type="entry name" value="WRKY_dom_sf"/>
</dbReference>
<protein>
    <submittedName>
        <fullName evidence="10">Probable WRKY transcription factor 72</fullName>
    </submittedName>
</protein>
<dbReference type="SMART" id="SM00774">
    <property type="entry name" value="WRKY"/>
    <property type="match status" value="1"/>
</dbReference>
<dbReference type="PROSITE" id="PS50811">
    <property type="entry name" value="WRKY"/>
    <property type="match status" value="1"/>
</dbReference>
<reference evidence="10" key="2">
    <citation type="submission" date="2025-08" db="UniProtKB">
        <authorList>
            <consortium name="RefSeq"/>
        </authorList>
    </citation>
    <scope>IDENTIFICATION</scope>
    <source>
        <tissue evidence="10">Etiolated seedlings</tissue>
    </source>
</reference>
<dbReference type="SUPFAM" id="SSF118290">
    <property type="entry name" value="WRKY DNA-binding domain"/>
    <property type="match status" value="1"/>
</dbReference>
<dbReference type="PANTHER" id="PTHR31429:SF24">
    <property type="entry name" value="WRKY TRANSCRIPTION FACTOR 72-RELATED"/>
    <property type="match status" value="1"/>
</dbReference>
<dbReference type="RefSeq" id="XP_004489160.1">
    <property type="nucleotide sequence ID" value="XM_004489103.3"/>
</dbReference>
<keyword evidence="3" id="KW-0238">DNA-binding</keyword>
<keyword evidence="6" id="KW-0175">Coiled coil</keyword>
<feature type="compositionally biased region" description="Basic and acidic residues" evidence="7">
    <location>
        <begin position="115"/>
        <end position="129"/>
    </location>
</feature>
<dbReference type="FunFam" id="2.20.25.80:FF:000002">
    <property type="entry name" value="probable WRKY transcription factor 31"/>
    <property type="match status" value="1"/>
</dbReference>
<feature type="region of interest" description="Disordered" evidence="7">
    <location>
        <begin position="1"/>
        <end position="34"/>
    </location>
</feature>
<evidence type="ECO:0000313" key="9">
    <source>
        <dbReference type="Proteomes" id="UP000087171"/>
    </source>
</evidence>
<dbReference type="GO" id="GO:0005634">
    <property type="term" value="C:nucleus"/>
    <property type="evidence" value="ECO:0007669"/>
    <property type="project" value="UniProtKB-SubCell"/>
</dbReference>
<dbReference type="PaxDb" id="3827-XP_004489160.1"/>
<reference evidence="9" key="1">
    <citation type="journal article" date="2013" name="Nat. Biotechnol.">
        <title>Draft genome sequence of chickpea (Cicer arietinum) provides a resource for trait improvement.</title>
        <authorList>
            <person name="Varshney R.K."/>
            <person name="Song C."/>
            <person name="Saxena R.K."/>
            <person name="Azam S."/>
            <person name="Yu S."/>
            <person name="Sharpe A.G."/>
            <person name="Cannon S."/>
            <person name="Baek J."/>
            <person name="Rosen B.D."/>
            <person name="Tar'an B."/>
            <person name="Millan T."/>
            <person name="Zhang X."/>
            <person name="Ramsay L.D."/>
            <person name="Iwata A."/>
            <person name="Wang Y."/>
            <person name="Nelson W."/>
            <person name="Farmer A.D."/>
            <person name="Gaur P.M."/>
            <person name="Soderlund C."/>
            <person name="Penmetsa R.V."/>
            <person name="Xu C."/>
            <person name="Bharti A.K."/>
            <person name="He W."/>
            <person name="Winter P."/>
            <person name="Zhao S."/>
            <person name="Hane J.K."/>
            <person name="Carrasquilla-Garcia N."/>
            <person name="Condie J.A."/>
            <person name="Upadhyaya H.D."/>
            <person name="Luo M.C."/>
            <person name="Thudi M."/>
            <person name="Gowda C.L."/>
            <person name="Singh N.P."/>
            <person name="Lichtenzveig J."/>
            <person name="Gali K.K."/>
            <person name="Rubio J."/>
            <person name="Nadarajan N."/>
            <person name="Dolezel J."/>
            <person name="Bansal K.C."/>
            <person name="Xu X."/>
            <person name="Edwards D."/>
            <person name="Zhang G."/>
            <person name="Kahl G."/>
            <person name="Gil J."/>
            <person name="Singh K.B."/>
            <person name="Datta S.K."/>
            <person name="Jackson S.A."/>
            <person name="Wang J."/>
            <person name="Cook D.R."/>
        </authorList>
    </citation>
    <scope>NUCLEOTIDE SEQUENCE [LARGE SCALE GENOMIC DNA]</scope>
    <source>
        <strain evidence="9">cv. CDC Frontier</strain>
    </source>
</reference>
<evidence type="ECO:0000256" key="6">
    <source>
        <dbReference type="SAM" id="Coils"/>
    </source>
</evidence>
<evidence type="ECO:0000256" key="7">
    <source>
        <dbReference type="SAM" id="MobiDB-lite"/>
    </source>
</evidence>
<keyword evidence="5" id="KW-0539">Nucleus</keyword>
<feature type="region of interest" description="Disordered" evidence="7">
    <location>
        <begin position="86"/>
        <end position="129"/>
    </location>
</feature>
<proteinExistence type="predicted"/>
<evidence type="ECO:0000259" key="8">
    <source>
        <dbReference type="PROSITE" id="PS50811"/>
    </source>
</evidence>
<evidence type="ECO:0000256" key="2">
    <source>
        <dbReference type="ARBA" id="ARBA00023015"/>
    </source>
</evidence>
<gene>
    <name evidence="10" type="primary">LOC101490340</name>
</gene>
<dbReference type="AlphaFoldDB" id="A0A1S2XGT8"/>
<dbReference type="InterPro" id="IPR044810">
    <property type="entry name" value="WRKY_plant"/>
</dbReference>
<feature type="domain" description="WRKY" evidence="8">
    <location>
        <begin position="209"/>
        <end position="275"/>
    </location>
</feature>
<evidence type="ECO:0000256" key="1">
    <source>
        <dbReference type="ARBA" id="ARBA00004123"/>
    </source>
</evidence>
<feature type="region of interest" description="Disordered" evidence="7">
    <location>
        <begin position="293"/>
        <end position="321"/>
    </location>
</feature>
<comment type="subcellular location">
    <subcellularLocation>
        <location evidence="1">Nucleus</location>
    </subcellularLocation>
</comment>
<sequence>MSKMSSPSCSEIEEKKVTSISHEANFSTQQEVTKEDKFQYVKDEMGEVKEENERLKMMLERVEKDYNTLQLRFFDIVNKEVSNKGLTNSSTSHDETNEEEPEFVSLSLGRTPPNEYKKEARIEKPKEKEEDMEINLSLGLDSKYMLSMELVSDNLSPMNSSEELPKEKELVEETLLMSSNKSTKMINVNDDISDQMPAKRVRVSVRAKCDTPTMNDGCQWRKYGQKIAKGNPCPRAYYRCTVAPACPVRKQVQRCADDMSILITTYEGTHNHPLQVSASAMAYTTSAAASMMLSGSSTSSSSSSHHENHHQNSTSFGNPPTLLNGLNFTHQIDESKPKHYFLPPNHISHNNNLFPTITLDLTSSSSTHIHNNNNNNNNNNNLPSNIASIPRFSPNNLNFCSTQPNYMTPSSNWGNKLGFLNNNTTTMPIEKTTQMRPFFQQQQQQHNFYQNSMANQIPYSKELSLAETITKAISNDPSLHSVIASAVSSIVQGSSNNGGKHEEIGLNLKLGENSQLVSNNLLNQNGKGCINGYFKRLNSTSSQTKNFMLLQPSLPFSVSKSSTSKAPSIVNHINHYDLNMNTHH</sequence>
<dbReference type="Pfam" id="PF03106">
    <property type="entry name" value="WRKY"/>
    <property type="match status" value="1"/>
</dbReference>
<dbReference type="InterPro" id="IPR003657">
    <property type="entry name" value="WRKY_dom"/>
</dbReference>
<feature type="compositionally biased region" description="Low complexity" evidence="7">
    <location>
        <begin position="293"/>
        <end position="303"/>
    </location>
</feature>
<keyword evidence="9" id="KW-1185">Reference proteome</keyword>
<keyword evidence="2" id="KW-0805">Transcription regulation</keyword>
<evidence type="ECO:0000256" key="4">
    <source>
        <dbReference type="ARBA" id="ARBA00023163"/>
    </source>
</evidence>
<keyword evidence="4" id="KW-0804">Transcription</keyword>
<dbReference type="KEGG" id="cam:101490340"/>
<dbReference type="Proteomes" id="UP000087171">
    <property type="component" value="Chromosome Ca2"/>
</dbReference>
<accession>A0A1S2XGT8</accession>
<dbReference type="PANTHER" id="PTHR31429">
    <property type="entry name" value="WRKY TRANSCRIPTION FACTOR 36-RELATED"/>
    <property type="match status" value="1"/>
</dbReference>
<name>A0A1S2XGT8_CICAR</name>
<dbReference type="GeneID" id="101490340"/>
<dbReference type="OrthoDB" id="1093223at2759"/>
<dbReference type="GO" id="GO:0043565">
    <property type="term" value="F:sequence-specific DNA binding"/>
    <property type="evidence" value="ECO:0007669"/>
    <property type="project" value="InterPro"/>
</dbReference>
<evidence type="ECO:0000313" key="10">
    <source>
        <dbReference type="RefSeq" id="XP_004489160.1"/>
    </source>
</evidence>
<evidence type="ECO:0000256" key="3">
    <source>
        <dbReference type="ARBA" id="ARBA00023125"/>
    </source>
</evidence>
<dbReference type="eggNOG" id="ENOG502QVE0">
    <property type="taxonomic scope" value="Eukaryota"/>
</dbReference>
<dbReference type="GO" id="GO:0003700">
    <property type="term" value="F:DNA-binding transcription factor activity"/>
    <property type="evidence" value="ECO:0007669"/>
    <property type="project" value="InterPro"/>
</dbReference>
<feature type="compositionally biased region" description="Polar residues" evidence="7">
    <location>
        <begin position="18"/>
        <end position="31"/>
    </location>
</feature>
<evidence type="ECO:0000256" key="5">
    <source>
        <dbReference type="ARBA" id="ARBA00023242"/>
    </source>
</evidence>